<accession>A0A6M0RVA3</accession>
<evidence type="ECO:0000256" key="2">
    <source>
        <dbReference type="SAM" id="SignalP"/>
    </source>
</evidence>
<gene>
    <name evidence="3" type="ORF">DXZ20_31920</name>
</gene>
<feature type="signal peptide" evidence="2">
    <location>
        <begin position="1"/>
        <end position="20"/>
    </location>
</feature>
<keyword evidence="4" id="KW-1185">Reference proteome</keyword>
<comment type="caution">
    <text evidence="3">The sequence shown here is derived from an EMBL/GenBank/DDBJ whole genome shotgun (WGS) entry which is preliminary data.</text>
</comment>
<reference evidence="3 4" key="1">
    <citation type="journal article" date="2020" name="Microb. Ecol.">
        <title>Ecogenomics of the Marine Benthic Filamentous Cyanobacterium Adonisia.</title>
        <authorList>
            <person name="Walter J.M."/>
            <person name="Coutinho F.H."/>
            <person name="Leomil L."/>
            <person name="Hargreaves P.I."/>
            <person name="Campeao M.E."/>
            <person name="Vieira V.V."/>
            <person name="Silva B.S."/>
            <person name="Fistarol G.O."/>
            <person name="Salomon P.S."/>
            <person name="Sawabe T."/>
            <person name="Mino S."/>
            <person name="Hosokawa M."/>
            <person name="Miyashita H."/>
            <person name="Maruyama F."/>
            <person name="van Verk M.C."/>
            <person name="Dutilh B.E."/>
            <person name="Thompson C.C."/>
            <person name="Thompson F.L."/>
        </authorList>
    </citation>
    <scope>NUCLEOTIDE SEQUENCE [LARGE SCALE GENOMIC DNA]</scope>
    <source>
        <strain evidence="3 4">CCMR0081</strain>
    </source>
</reference>
<name>A0A6M0RVA3_9CYAN</name>
<dbReference type="RefSeq" id="WP_163702824.1">
    <property type="nucleotide sequence ID" value="NZ_QXHD01000004.1"/>
</dbReference>
<dbReference type="Proteomes" id="UP000481033">
    <property type="component" value="Unassembled WGS sequence"/>
</dbReference>
<evidence type="ECO:0000313" key="4">
    <source>
        <dbReference type="Proteomes" id="UP000481033"/>
    </source>
</evidence>
<dbReference type="AlphaFoldDB" id="A0A6M0RVA3"/>
<feature type="chain" id="PRO_5026728578" description="SPOR domain-containing protein" evidence="2">
    <location>
        <begin position="21"/>
        <end position="227"/>
    </location>
</feature>
<evidence type="ECO:0000256" key="1">
    <source>
        <dbReference type="SAM" id="MobiDB-lite"/>
    </source>
</evidence>
<protein>
    <recommendedName>
        <fullName evidence="5">SPOR domain-containing protein</fullName>
    </recommendedName>
</protein>
<evidence type="ECO:0008006" key="5">
    <source>
        <dbReference type="Google" id="ProtNLM"/>
    </source>
</evidence>
<evidence type="ECO:0000313" key="3">
    <source>
        <dbReference type="EMBL" id="NEZ60174.1"/>
    </source>
</evidence>
<organism evidence="3 4">
    <name type="scientific">Adonisia turfae CCMR0081</name>
    <dbReference type="NCBI Taxonomy" id="2292702"/>
    <lineage>
        <taxon>Bacteria</taxon>
        <taxon>Bacillati</taxon>
        <taxon>Cyanobacteriota</taxon>
        <taxon>Adonisia</taxon>
        <taxon>Adonisia turfae</taxon>
    </lineage>
</organism>
<feature type="region of interest" description="Disordered" evidence="1">
    <location>
        <begin position="104"/>
        <end position="127"/>
    </location>
</feature>
<keyword evidence="2" id="KW-0732">Signal</keyword>
<dbReference type="EMBL" id="QXHD01000004">
    <property type="protein sequence ID" value="NEZ60174.1"/>
    <property type="molecule type" value="Genomic_DNA"/>
</dbReference>
<sequence>MGYRWLSGAMLILLSSGVQGIAQSYPDCPPPASGEYLLLVRGSDAETRDRTISVLPVDKPTLVCNYLDDTVIRAGGFTSLEVANSWALYLNDIEELETVVVESSTATQEPVVDDSATSSTTAEQEPVTGPVVAATPVADLQAQYQPTLLGEGVAVLVDYQQNPEIGRNLAQQGSVGLAVYLQQPYLLVLHTTDSSAAAARLQQLVDSGLTSFLVNGEKVIRLTDTIQ</sequence>
<proteinExistence type="predicted"/>